<protein>
    <submittedName>
        <fullName evidence="1">Uncharacterized protein</fullName>
    </submittedName>
</protein>
<evidence type="ECO:0000313" key="2">
    <source>
        <dbReference type="Proteomes" id="UP000475862"/>
    </source>
</evidence>
<reference evidence="1 2" key="1">
    <citation type="submission" date="2019-08" db="EMBL/GenBank/DDBJ databases">
        <title>The genome of the soybean aphid Biotype 1, its phylome, world population structure and adaptation to the North American continent.</title>
        <authorList>
            <person name="Giordano R."/>
            <person name="Donthu R.K."/>
            <person name="Hernandez A.G."/>
            <person name="Wright C.L."/>
            <person name="Zimin A.V."/>
        </authorList>
    </citation>
    <scope>NUCLEOTIDE SEQUENCE [LARGE SCALE GENOMIC DNA]</scope>
    <source>
        <tissue evidence="1">Whole aphids</tissue>
    </source>
</reference>
<dbReference type="Proteomes" id="UP000475862">
    <property type="component" value="Unassembled WGS sequence"/>
</dbReference>
<dbReference type="EMBL" id="VYZN01000074">
    <property type="protein sequence ID" value="KAE9524014.1"/>
    <property type="molecule type" value="Genomic_DNA"/>
</dbReference>
<dbReference type="AlphaFoldDB" id="A0A6G0T1D6"/>
<name>A0A6G0T1D6_APHGL</name>
<keyword evidence="2" id="KW-1185">Reference proteome</keyword>
<proteinExistence type="predicted"/>
<sequence>MNEKWDFHILKCNVFNIEINILLTVGRWTLLKMVNKNVGDYTPNLGDNIKNVKESISISFWHIGFFECSFTATENVRLLRDMHSSVGALHCDSTARPYKIGVVDERGIAKYNATFCTVTTVNRFLTYSMLALRYTIENKKKMEYLKKFKHYDFMNKQIGLKEVMNGGFRWLIVFKKIGKNKKKRRQVGTALLYIRKWGGPRTRDVFAKSMFVAKRNTIISSLYSHRHGHIHCILLASYYRIATAIASPWQIYMILTNFVNISTYKRL</sequence>
<organism evidence="1 2">
    <name type="scientific">Aphis glycines</name>
    <name type="common">Soybean aphid</name>
    <dbReference type="NCBI Taxonomy" id="307491"/>
    <lineage>
        <taxon>Eukaryota</taxon>
        <taxon>Metazoa</taxon>
        <taxon>Ecdysozoa</taxon>
        <taxon>Arthropoda</taxon>
        <taxon>Hexapoda</taxon>
        <taxon>Insecta</taxon>
        <taxon>Pterygota</taxon>
        <taxon>Neoptera</taxon>
        <taxon>Paraneoptera</taxon>
        <taxon>Hemiptera</taxon>
        <taxon>Sternorrhyncha</taxon>
        <taxon>Aphidomorpha</taxon>
        <taxon>Aphidoidea</taxon>
        <taxon>Aphididae</taxon>
        <taxon>Aphidini</taxon>
        <taxon>Aphis</taxon>
        <taxon>Aphis</taxon>
    </lineage>
</organism>
<evidence type="ECO:0000313" key="1">
    <source>
        <dbReference type="EMBL" id="KAE9524014.1"/>
    </source>
</evidence>
<accession>A0A6G0T1D6</accession>
<gene>
    <name evidence="1" type="ORF">AGLY_015661</name>
</gene>
<comment type="caution">
    <text evidence="1">The sequence shown here is derived from an EMBL/GenBank/DDBJ whole genome shotgun (WGS) entry which is preliminary data.</text>
</comment>